<reference evidence="3 4" key="1">
    <citation type="submission" date="2021-06" db="EMBL/GenBank/DDBJ databases">
        <title>Genome-based taxonomic framework of Microbacterium strains isolated from marine environment, the description of four new species and reclassification of four preexisting species.</title>
        <authorList>
            <person name="Lee S.D."/>
            <person name="Kim S.-M."/>
            <person name="Byeon Y.-S."/>
            <person name="Yang H.L."/>
            <person name="Kim I.S."/>
        </authorList>
    </citation>
    <scope>NUCLEOTIDE SEQUENCE [LARGE SCALE GENOMIC DNA]</scope>
    <source>
        <strain evidence="3 4">KACC 14465</strain>
    </source>
</reference>
<dbReference type="InterPro" id="IPR041685">
    <property type="entry name" value="AAA_GajA/Old/RecF-like"/>
</dbReference>
<name>A0ABY7XQG3_MICLT</name>
<dbReference type="RefSeq" id="WP_282214472.1">
    <property type="nucleotide sequence ID" value="NZ_BAAAUN010000001.1"/>
</dbReference>
<evidence type="ECO:0000259" key="1">
    <source>
        <dbReference type="Pfam" id="PF13175"/>
    </source>
</evidence>
<protein>
    <submittedName>
        <fullName evidence="3">AAA family ATPase</fullName>
    </submittedName>
</protein>
<feature type="domain" description="Endonuclease GajA/Old nuclease/RecF-like AAA" evidence="1">
    <location>
        <begin position="1"/>
        <end position="54"/>
    </location>
</feature>
<dbReference type="InterPro" id="IPR027417">
    <property type="entry name" value="P-loop_NTPase"/>
</dbReference>
<dbReference type="Pfam" id="PF13304">
    <property type="entry name" value="AAA_21"/>
    <property type="match status" value="1"/>
</dbReference>
<evidence type="ECO:0000259" key="2">
    <source>
        <dbReference type="Pfam" id="PF13304"/>
    </source>
</evidence>
<evidence type="ECO:0000313" key="4">
    <source>
        <dbReference type="Proteomes" id="UP001215097"/>
    </source>
</evidence>
<dbReference type="SUPFAM" id="SSF52540">
    <property type="entry name" value="P-loop containing nucleoside triphosphate hydrolases"/>
    <property type="match status" value="1"/>
</dbReference>
<evidence type="ECO:0000313" key="3">
    <source>
        <dbReference type="EMBL" id="WDM44334.1"/>
    </source>
</evidence>
<gene>
    <name evidence="3" type="ORF">KV395_14240</name>
</gene>
<keyword evidence="4" id="KW-1185">Reference proteome</keyword>
<dbReference type="InterPro" id="IPR051396">
    <property type="entry name" value="Bact_Antivir_Def_Nuclease"/>
</dbReference>
<dbReference type="PANTHER" id="PTHR43581">
    <property type="entry name" value="ATP/GTP PHOSPHATASE"/>
    <property type="match status" value="1"/>
</dbReference>
<organism evidence="3 4">
    <name type="scientific">Microbacterium luteolum</name>
    <name type="common">Aureobacterium luteolum</name>
    <dbReference type="NCBI Taxonomy" id="69367"/>
    <lineage>
        <taxon>Bacteria</taxon>
        <taxon>Bacillati</taxon>
        <taxon>Actinomycetota</taxon>
        <taxon>Actinomycetes</taxon>
        <taxon>Micrococcales</taxon>
        <taxon>Microbacteriaceae</taxon>
        <taxon>Microbacterium</taxon>
    </lineage>
</organism>
<feature type="domain" description="ATPase AAA-type core" evidence="2">
    <location>
        <begin position="340"/>
        <end position="403"/>
    </location>
</feature>
<sequence length="644" mass="69664">MKLITFTLEGYRRFLAPTSVKLHSDLIAFVGPNEAGKSSLLRALTHLNHDESFDRSEHPRRSVDTVPSLRWQLQLEEEDRQAIEHIRGGGDVEKIVVSKIGTGGRVIDFHPSRPSRDPKPRVALGDLMDELRPALARMAEYVAVDLGLIDGVIATLAEGEMPTAIGSLDIIADSAEGAAGVLEAGAIDAATFPNEAISVWPDQLRSLVADLRASVQEEAEPEPAAVAAAVLLARLPDMRLLGPEDHNLRSEYDLESEADQPSAALAHLARLAQLDLVALRQEVRDANHADVSTRRTYANDRLREVYAESWNQENIALQIDVQNGLLVVQVTTPNDKGYSSLADRSDGLRWFAALLAFTHGGRGRPILLADEIETHLHYDAQADLVGVLARQEYTSKVLYTTHSFGCLPHDLGNGVRVVEPIDAGTSLLRNGFWEAGAGFSPLLKSMGAVAATFTPARHALIGEGPCEAILLPTLLRQAAGRERIKFQIVPGLSSVASVRVAELVSQAGQVAFIVDGDPGGLENKKKLIKAGVDPSRVLVLNETDGAGALELEDLIHPDLYAQCVMEEADCWSATKTQLDGSALPESMRTKAVELWATVNGVAAPDKVAVAQRVANLSADREIFDPNRRELLKELLGSIELALQV</sequence>
<dbReference type="PANTHER" id="PTHR43581:SF2">
    <property type="entry name" value="EXCINUCLEASE ATPASE SUBUNIT"/>
    <property type="match status" value="1"/>
</dbReference>
<dbReference type="Pfam" id="PF13175">
    <property type="entry name" value="AAA_15"/>
    <property type="match status" value="1"/>
</dbReference>
<proteinExistence type="predicted"/>
<dbReference type="EMBL" id="CP078075">
    <property type="protein sequence ID" value="WDM44334.1"/>
    <property type="molecule type" value="Genomic_DNA"/>
</dbReference>
<dbReference type="Proteomes" id="UP001215097">
    <property type="component" value="Chromosome"/>
</dbReference>
<dbReference type="Gene3D" id="3.40.50.300">
    <property type="entry name" value="P-loop containing nucleotide triphosphate hydrolases"/>
    <property type="match status" value="2"/>
</dbReference>
<dbReference type="InterPro" id="IPR003959">
    <property type="entry name" value="ATPase_AAA_core"/>
</dbReference>
<accession>A0ABY7XQG3</accession>